<dbReference type="EMBL" id="JAFIMR010000016">
    <property type="protein sequence ID" value="KAI1868960.1"/>
    <property type="molecule type" value="Genomic_DNA"/>
</dbReference>
<gene>
    <name evidence="3" type="ORF">JX265_006939</name>
</gene>
<name>A0A9Q0ANV2_9PEZI</name>
<dbReference type="Proteomes" id="UP000829685">
    <property type="component" value="Unassembled WGS sequence"/>
</dbReference>
<evidence type="ECO:0000313" key="4">
    <source>
        <dbReference type="Proteomes" id="UP000829685"/>
    </source>
</evidence>
<accession>A0A9Q0ANV2</accession>
<reference evidence="3" key="1">
    <citation type="submission" date="2021-03" db="EMBL/GenBank/DDBJ databases">
        <title>Revisited historic fungal species revealed as producer of novel bioactive compounds through whole genome sequencing and comparative genomics.</title>
        <authorList>
            <person name="Vignolle G.A."/>
            <person name="Hochenegger N."/>
            <person name="Mach R.L."/>
            <person name="Mach-Aigner A.R."/>
            <person name="Javad Rahimi M."/>
            <person name="Salim K.A."/>
            <person name="Chan C.M."/>
            <person name="Lim L.B.L."/>
            <person name="Cai F."/>
            <person name="Druzhinina I.S."/>
            <person name="U'Ren J.M."/>
            <person name="Derntl C."/>
        </authorList>
    </citation>
    <scope>NUCLEOTIDE SEQUENCE</scope>
    <source>
        <strain evidence="3">TUCIM 5799</strain>
    </source>
</reference>
<evidence type="ECO:0008006" key="5">
    <source>
        <dbReference type="Google" id="ProtNLM"/>
    </source>
</evidence>
<protein>
    <recommendedName>
        <fullName evidence="5">Fungal N-terminal domain-containing protein</fullName>
    </recommendedName>
</protein>
<keyword evidence="1" id="KW-0175">Coiled coil</keyword>
<sequence length="780" mass="88992">MEALVAVGIASNAVQFVDFAFKLLHTSHELRHNAASAENRDHAVIVAHLMDLTGKISDEAKALEQGTATVNADDKALQPVAEGCCELARQLLQRLETCGIHPGRQATFLKRSKTALKCMWNKREIQEITERLHHFRSEIQFHLMSRVSARQISPIALQSIDDQLKKTARQLEELSMENKGLETQIQNTISLINGNHAALSHQITQWQPQEKSQSQNGVGFGLGGDRRFTRSFQPASTPQSILSPFEDTFRAGFREIQGSIIEAVRDELKANSLAELACVETFFRHATQQMEIRLGDALKSSRENPELSSRLQVEKTASTREPKTPNLHSNGDDTETGTQRIRTGVSRNIHTNLLSKRFWSIEVGLGRFYLTYKHFVEFKSSGPARDIFEINAYWSPLPALFSTGFTGSFRYITHPRAPPKLIFQPCIYRVLPRNHEVWNVICRGDLNSVRRMLTEKTMLPSDSDESGSSLLHLTQVRRIGLSSAVYALAVVVSKRGSHRKTFFYLQTLSPIVEFSWSVVSELTTDLLVTLVAMNHERVRLLDTLRADYRDWMQFCKYMGFDLIFDDTLWVEKCTLQITQALGSGWERVPGGCKTQDPSTVGFTYRLAELAAETLHIVLCARAELAVETTTVEFPVHFAAGEMVTQLNNAKKELLILKEPSPELTVRYRCGYYIHPYLGPYLRFFEHIISLGFRYRPDCIFDEYDDETIHDMFWFDDWEDIWEDILEGYGIDPDWAFEEDERRKRVEMGTTSAHEVQRPIQSANDILQVQHRRPFKADPEA</sequence>
<keyword evidence="4" id="KW-1185">Reference proteome</keyword>
<feature type="coiled-coil region" evidence="1">
    <location>
        <begin position="157"/>
        <end position="191"/>
    </location>
</feature>
<dbReference type="AlphaFoldDB" id="A0A9Q0ANV2"/>
<organism evidence="3 4">
    <name type="scientific">Neoarthrinium moseri</name>
    <dbReference type="NCBI Taxonomy" id="1658444"/>
    <lineage>
        <taxon>Eukaryota</taxon>
        <taxon>Fungi</taxon>
        <taxon>Dikarya</taxon>
        <taxon>Ascomycota</taxon>
        <taxon>Pezizomycotina</taxon>
        <taxon>Sordariomycetes</taxon>
        <taxon>Xylariomycetidae</taxon>
        <taxon>Amphisphaeriales</taxon>
        <taxon>Apiosporaceae</taxon>
        <taxon>Neoarthrinium</taxon>
    </lineage>
</organism>
<feature type="region of interest" description="Disordered" evidence="2">
    <location>
        <begin position="301"/>
        <end position="341"/>
    </location>
</feature>
<evidence type="ECO:0000256" key="1">
    <source>
        <dbReference type="SAM" id="Coils"/>
    </source>
</evidence>
<proteinExistence type="predicted"/>
<evidence type="ECO:0000256" key="2">
    <source>
        <dbReference type="SAM" id="MobiDB-lite"/>
    </source>
</evidence>
<comment type="caution">
    <text evidence="3">The sequence shown here is derived from an EMBL/GenBank/DDBJ whole genome shotgun (WGS) entry which is preliminary data.</text>
</comment>
<evidence type="ECO:0000313" key="3">
    <source>
        <dbReference type="EMBL" id="KAI1868960.1"/>
    </source>
</evidence>